<reference evidence="1" key="1">
    <citation type="submission" date="2022-07" db="EMBL/GenBank/DDBJ databases">
        <authorList>
            <person name="Macas J."/>
            <person name="Novak P."/>
            <person name="Neumann P."/>
        </authorList>
    </citation>
    <scope>NUCLEOTIDE SEQUENCE</scope>
</reference>
<dbReference type="EMBL" id="CAMAPE010000054">
    <property type="protein sequence ID" value="CAH9111295.1"/>
    <property type="molecule type" value="Genomic_DNA"/>
</dbReference>
<organism evidence="1 2">
    <name type="scientific">Cuscuta europaea</name>
    <name type="common">European dodder</name>
    <dbReference type="NCBI Taxonomy" id="41803"/>
    <lineage>
        <taxon>Eukaryota</taxon>
        <taxon>Viridiplantae</taxon>
        <taxon>Streptophyta</taxon>
        <taxon>Embryophyta</taxon>
        <taxon>Tracheophyta</taxon>
        <taxon>Spermatophyta</taxon>
        <taxon>Magnoliopsida</taxon>
        <taxon>eudicotyledons</taxon>
        <taxon>Gunneridae</taxon>
        <taxon>Pentapetalae</taxon>
        <taxon>asterids</taxon>
        <taxon>lamiids</taxon>
        <taxon>Solanales</taxon>
        <taxon>Convolvulaceae</taxon>
        <taxon>Cuscuteae</taxon>
        <taxon>Cuscuta</taxon>
        <taxon>Cuscuta subgen. Cuscuta</taxon>
    </lineage>
</organism>
<protein>
    <submittedName>
        <fullName evidence="1">Uncharacterized protein</fullName>
    </submittedName>
</protein>
<proteinExistence type="predicted"/>
<comment type="caution">
    <text evidence="1">The sequence shown here is derived from an EMBL/GenBank/DDBJ whole genome shotgun (WGS) entry which is preliminary data.</text>
</comment>
<evidence type="ECO:0000313" key="2">
    <source>
        <dbReference type="Proteomes" id="UP001152484"/>
    </source>
</evidence>
<dbReference type="AlphaFoldDB" id="A0A9P1EJC0"/>
<accession>A0A9P1EJC0</accession>
<name>A0A9P1EJC0_CUSEU</name>
<gene>
    <name evidence="1" type="ORF">CEURO_LOCUS19170</name>
</gene>
<keyword evidence="2" id="KW-1185">Reference proteome</keyword>
<dbReference type="Proteomes" id="UP001152484">
    <property type="component" value="Unassembled WGS sequence"/>
</dbReference>
<evidence type="ECO:0000313" key="1">
    <source>
        <dbReference type="EMBL" id="CAH9111295.1"/>
    </source>
</evidence>
<sequence length="78" mass="8859">MESQYAVIRYNFDKQKDSRTGMWYTTCKWCGKKCSMRVSGGYGMAMKHIKSCDKAKGSGDLCLRALLLNSENSSLRAY</sequence>
<dbReference type="OrthoDB" id="1323294at2759"/>